<sequence length="237" mass="25361">MPEAQYTIQVTNSTGQIHDYLFLTEAPQSQGLPGIQEIYASIWDRKAHVPINEHRTFAVQFTDYAVSGTAMKALANGVSIATSSFVAVETNRKGLKPGTIASLETVPGENGRPQFTKSFGKTTKDNAFGISTKNFKSSGTKSYFCGYGKKNQHGEVVPVCTWVPSGGMTYEIAPVLTYYVGTGPQVPGTVVDPSKMGQVAKIDFSTAPAGQTVATVIHNADGTFSPPVYTEPVENQP</sequence>
<protein>
    <submittedName>
        <fullName evidence="1">Aldo/keto reductase</fullName>
    </submittedName>
</protein>
<keyword evidence="2" id="KW-1185">Reference proteome</keyword>
<evidence type="ECO:0000313" key="2">
    <source>
        <dbReference type="Proteomes" id="UP001163105"/>
    </source>
</evidence>
<name>A0AB34G8N7_9HYPO</name>
<reference evidence="1" key="1">
    <citation type="submission" date="2023-01" db="EMBL/GenBank/DDBJ databases">
        <title>The growth and conidiation of Purpureocillium lavendulum are regulated by nitrogen source and histone H3K14 acetylation.</title>
        <authorList>
            <person name="Tang P."/>
            <person name="Han J."/>
            <person name="Zhang C."/>
            <person name="Tang P."/>
            <person name="Qi F."/>
            <person name="Zhang K."/>
            <person name="Liang L."/>
        </authorList>
    </citation>
    <scope>NUCLEOTIDE SEQUENCE</scope>
    <source>
        <strain evidence="1">YMF1.00683</strain>
    </source>
</reference>
<accession>A0AB34G8N7</accession>
<gene>
    <name evidence="1" type="ORF">O9K51_01897</name>
</gene>
<dbReference type="AlphaFoldDB" id="A0AB34G8N7"/>
<dbReference type="Proteomes" id="UP001163105">
    <property type="component" value="Unassembled WGS sequence"/>
</dbReference>
<proteinExistence type="predicted"/>
<comment type="caution">
    <text evidence="1">The sequence shown here is derived from an EMBL/GenBank/DDBJ whole genome shotgun (WGS) entry which is preliminary data.</text>
</comment>
<dbReference type="EMBL" id="JAQHRD010000001">
    <property type="protein sequence ID" value="KAJ6447122.1"/>
    <property type="molecule type" value="Genomic_DNA"/>
</dbReference>
<organism evidence="1 2">
    <name type="scientific">Purpureocillium lavendulum</name>
    <dbReference type="NCBI Taxonomy" id="1247861"/>
    <lineage>
        <taxon>Eukaryota</taxon>
        <taxon>Fungi</taxon>
        <taxon>Dikarya</taxon>
        <taxon>Ascomycota</taxon>
        <taxon>Pezizomycotina</taxon>
        <taxon>Sordariomycetes</taxon>
        <taxon>Hypocreomycetidae</taxon>
        <taxon>Hypocreales</taxon>
        <taxon>Ophiocordycipitaceae</taxon>
        <taxon>Purpureocillium</taxon>
    </lineage>
</organism>
<evidence type="ECO:0000313" key="1">
    <source>
        <dbReference type="EMBL" id="KAJ6447122.1"/>
    </source>
</evidence>